<dbReference type="GO" id="GO:0003824">
    <property type="term" value="F:catalytic activity"/>
    <property type="evidence" value="ECO:0007669"/>
    <property type="project" value="UniProtKB-ARBA"/>
</dbReference>
<sequence>MAYEHIEANFQDGLGTITLNRPPVNIMNIAMMEEINEVLEEWQGKKDLNLVLFNAKGKCFSAGVDVGEHMGDLAPKMIAVFHRMFRLMDSIGIPTLASVYGSCLGGGCELAVFCDLVISSEDAKYGQPEIQVGVFPPIAAQIMPRIIGRKAAMDLILSGKIISAEEALSMGLVNKVVAREELESATDEFAKPYLKLSAEVLRKTKKAIMAGLRDDFEPSLKIIEDIYLDELMNTADAHEGLNAFMEKRRPEWKNE</sequence>
<dbReference type="Pfam" id="PF00378">
    <property type="entry name" value="ECH_1"/>
    <property type="match status" value="1"/>
</dbReference>
<dbReference type="Proteomes" id="UP000650524">
    <property type="component" value="Unassembled WGS sequence"/>
</dbReference>
<dbReference type="PANTHER" id="PTHR11941:SF54">
    <property type="entry name" value="ENOYL-COA HYDRATASE, MITOCHONDRIAL"/>
    <property type="match status" value="1"/>
</dbReference>
<dbReference type="InterPro" id="IPR029045">
    <property type="entry name" value="ClpP/crotonase-like_dom_sf"/>
</dbReference>
<dbReference type="AlphaFoldDB" id="A0A8J6N0E1"/>
<comment type="caution">
    <text evidence="1">The sequence shown here is derived from an EMBL/GenBank/DDBJ whole genome shotgun (WGS) entry which is preliminary data.</text>
</comment>
<dbReference type="GO" id="GO:0006635">
    <property type="term" value="P:fatty acid beta-oxidation"/>
    <property type="evidence" value="ECO:0007669"/>
    <property type="project" value="TreeGrafter"/>
</dbReference>
<accession>A0A8J6N0E1</accession>
<dbReference type="Gene3D" id="3.90.226.10">
    <property type="entry name" value="2-enoyl-CoA Hydratase, Chain A, domain 1"/>
    <property type="match status" value="1"/>
</dbReference>
<dbReference type="SUPFAM" id="SSF52096">
    <property type="entry name" value="ClpP/crotonase"/>
    <property type="match status" value="1"/>
</dbReference>
<evidence type="ECO:0000313" key="1">
    <source>
        <dbReference type="EMBL" id="MBC8177791.1"/>
    </source>
</evidence>
<reference evidence="1 2" key="1">
    <citation type="submission" date="2020-08" db="EMBL/GenBank/DDBJ databases">
        <title>Bridging the membrane lipid divide: bacteria of the FCB group superphylum have the potential to synthesize archaeal ether lipids.</title>
        <authorList>
            <person name="Villanueva L."/>
            <person name="Von Meijenfeldt F.A.B."/>
            <person name="Westbye A.B."/>
            <person name="Yadav S."/>
            <person name="Hopmans E.C."/>
            <person name="Dutilh B.E."/>
            <person name="Sinninghe Damste J.S."/>
        </authorList>
    </citation>
    <scope>NUCLEOTIDE SEQUENCE [LARGE SCALE GENOMIC DNA]</scope>
    <source>
        <strain evidence="1">NIOZ-UU27</strain>
    </source>
</reference>
<proteinExistence type="predicted"/>
<protein>
    <submittedName>
        <fullName evidence="1">Enoyl-CoA hydratase/isomerase family protein</fullName>
    </submittedName>
</protein>
<dbReference type="InterPro" id="IPR001753">
    <property type="entry name" value="Enoyl-CoA_hydra/iso"/>
</dbReference>
<dbReference type="EMBL" id="JACNJD010000235">
    <property type="protein sequence ID" value="MBC8177791.1"/>
    <property type="molecule type" value="Genomic_DNA"/>
</dbReference>
<evidence type="ECO:0000313" key="2">
    <source>
        <dbReference type="Proteomes" id="UP000650524"/>
    </source>
</evidence>
<gene>
    <name evidence="1" type="ORF">H8E19_10340</name>
</gene>
<organism evidence="1 2">
    <name type="scientific">Candidatus Desulfacyla euxinica</name>
    <dbReference type="NCBI Taxonomy" id="2841693"/>
    <lineage>
        <taxon>Bacteria</taxon>
        <taxon>Deltaproteobacteria</taxon>
        <taxon>Candidatus Desulfacyla</taxon>
    </lineage>
</organism>
<name>A0A8J6N0E1_9DELT</name>
<dbReference type="CDD" id="cd06558">
    <property type="entry name" value="crotonase-like"/>
    <property type="match status" value="1"/>
</dbReference>
<dbReference type="PANTHER" id="PTHR11941">
    <property type="entry name" value="ENOYL-COA HYDRATASE-RELATED"/>
    <property type="match status" value="1"/>
</dbReference>